<feature type="transmembrane region" description="Helical" evidence="2">
    <location>
        <begin position="317"/>
        <end position="345"/>
    </location>
</feature>
<dbReference type="PANTHER" id="PTHR11328:SF24">
    <property type="entry name" value="MAJOR FACILITATOR SUPERFAMILY (MFS) PROFILE DOMAIN-CONTAINING PROTEIN"/>
    <property type="match status" value="1"/>
</dbReference>
<feature type="transmembrane region" description="Helical" evidence="2">
    <location>
        <begin position="113"/>
        <end position="135"/>
    </location>
</feature>
<dbReference type="InterPro" id="IPR039672">
    <property type="entry name" value="MFS_2"/>
</dbReference>
<feature type="transmembrane region" description="Helical" evidence="2">
    <location>
        <begin position="263"/>
        <end position="284"/>
    </location>
</feature>
<organism evidence="3 4">
    <name type="scientific">Undibacterium rugosum</name>
    <dbReference type="NCBI Taxonomy" id="2762291"/>
    <lineage>
        <taxon>Bacteria</taxon>
        <taxon>Pseudomonadati</taxon>
        <taxon>Pseudomonadota</taxon>
        <taxon>Betaproteobacteria</taxon>
        <taxon>Burkholderiales</taxon>
        <taxon>Oxalobacteraceae</taxon>
        <taxon>Undibacterium</taxon>
    </lineage>
</organism>
<keyword evidence="4" id="KW-1185">Reference proteome</keyword>
<feature type="transmembrane region" description="Helical" evidence="2">
    <location>
        <begin position="156"/>
        <end position="173"/>
    </location>
</feature>
<feature type="transmembrane region" description="Helical" evidence="2">
    <location>
        <begin position="291"/>
        <end position="311"/>
    </location>
</feature>
<dbReference type="Proteomes" id="UP000612361">
    <property type="component" value="Unassembled WGS sequence"/>
</dbReference>
<name>A0A923I2H0_9BURK</name>
<dbReference type="Pfam" id="PF13347">
    <property type="entry name" value="MFS_2"/>
    <property type="match status" value="1"/>
</dbReference>
<dbReference type="Gene3D" id="1.20.1250.20">
    <property type="entry name" value="MFS general substrate transporter like domains"/>
    <property type="match status" value="2"/>
</dbReference>
<protein>
    <submittedName>
        <fullName evidence="3">MFS transporter</fullName>
    </submittedName>
</protein>
<feature type="transmembrane region" description="Helical" evidence="2">
    <location>
        <begin position="229"/>
        <end position="251"/>
    </location>
</feature>
<feature type="transmembrane region" description="Helical" evidence="2">
    <location>
        <begin position="17"/>
        <end position="38"/>
    </location>
</feature>
<dbReference type="EMBL" id="JACOGG010000010">
    <property type="protein sequence ID" value="MBC3935852.1"/>
    <property type="molecule type" value="Genomic_DNA"/>
</dbReference>
<dbReference type="AlphaFoldDB" id="A0A923I2H0"/>
<keyword evidence="2" id="KW-1133">Transmembrane helix</keyword>
<comment type="similarity">
    <text evidence="1">Belongs to the sodium:galactoside symporter (TC 2.A.2) family.</text>
</comment>
<sequence>MSSLPNCDVPLLSRWQIFAYALFAYPLAMLALPVYVYLPQFYAAQFGLSLSLIGSILLVSRMLDAFFDTLAGSYIDRYSPQTGFRRFLLLAAPALLIGFHALFHPPAWSGMALLSWLCGSLLLVYAGFSLASIAYQSWGATLSADPAWRTRLTASREFVGLLGVISAALFVQFAPVQHLSWLLLISSVIALSSLLRWTPDRHQPSAPAAATDNALTLRQIFAGRDFRKLFLVFVLNGIAAAIPATLFLFFVKDKLRLEQSAGVLLLAYFLSAALSMPVWSWLAARIHESRAWALAMLLAISSFVWATLLTAGDLSAFALICVLSGFALGADLALPPALLAGVIQVAGHHDRCEGSYFGVWNWANKMNLALAAGLTLPALEWTGYTPNATASSVQGLSALTLMYAVVPSILKAAALTLLVRAKLDKV</sequence>
<feature type="transmembrane region" description="Helical" evidence="2">
    <location>
        <begin position="179"/>
        <end position="197"/>
    </location>
</feature>
<dbReference type="InterPro" id="IPR036259">
    <property type="entry name" value="MFS_trans_sf"/>
</dbReference>
<accession>A0A923I2H0</accession>
<dbReference type="GO" id="GO:0015293">
    <property type="term" value="F:symporter activity"/>
    <property type="evidence" value="ECO:0007669"/>
    <property type="project" value="InterPro"/>
</dbReference>
<dbReference type="RefSeq" id="WP_186881421.1">
    <property type="nucleotide sequence ID" value="NZ_JACOGG010000010.1"/>
</dbReference>
<dbReference type="PANTHER" id="PTHR11328">
    <property type="entry name" value="MAJOR FACILITATOR SUPERFAMILY DOMAIN-CONTAINING PROTEIN"/>
    <property type="match status" value="1"/>
</dbReference>
<evidence type="ECO:0000313" key="3">
    <source>
        <dbReference type="EMBL" id="MBC3935852.1"/>
    </source>
</evidence>
<dbReference type="GO" id="GO:0008643">
    <property type="term" value="P:carbohydrate transport"/>
    <property type="evidence" value="ECO:0007669"/>
    <property type="project" value="InterPro"/>
</dbReference>
<feature type="transmembrane region" description="Helical" evidence="2">
    <location>
        <begin position="87"/>
        <end position="107"/>
    </location>
</feature>
<keyword evidence="2" id="KW-0472">Membrane</keyword>
<dbReference type="GO" id="GO:0005886">
    <property type="term" value="C:plasma membrane"/>
    <property type="evidence" value="ECO:0007669"/>
    <property type="project" value="TreeGrafter"/>
</dbReference>
<evidence type="ECO:0000313" key="4">
    <source>
        <dbReference type="Proteomes" id="UP000612361"/>
    </source>
</evidence>
<feature type="transmembrane region" description="Helical" evidence="2">
    <location>
        <begin position="366"/>
        <end position="384"/>
    </location>
</feature>
<feature type="transmembrane region" description="Helical" evidence="2">
    <location>
        <begin position="44"/>
        <end position="67"/>
    </location>
</feature>
<dbReference type="SUPFAM" id="SSF103473">
    <property type="entry name" value="MFS general substrate transporter"/>
    <property type="match status" value="1"/>
</dbReference>
<evidence type="ECO:0000256" key="1">
    <source>
        <dbReference type="ARBA" id="ARBA00009617"/>
    </source>
</evidence>
<evidence type="ECO:0000256" key="2">
    <source>
        <dbReference type="SAM" id="Phobius"/>
    </source>
</evidence>
<keyword evidence="2" id="KW-0812">Transmembrane</keyword>
<proteinExistence type="inferred from homology"/>
<reference evidence="3" key="1">
    <citation type="submission" date="2020-08" db="EMBL/GenBank/DDBJ databases">
        <title>Novel species isolated from subtropical streams in China.</title>
        <authorList>
            <person name="Lu H."/>
        </authorList>
    </citation>
    <scope>NUCLEOTIDE SEQUENCE</scope>
    <source>
        <strain evidence="3">CY7W</strain>
    </source>
</reference>
<comment type="caution">
    <text evidence="3">The sequence shown here is derived from an EMBL/GenBank/DDBJ whole genome shotgun (WGS) entry which is preliminary data.</text>
</comment>
<feature type="transmembrane region" description="Helical" evidence="2">
    <location>
        <begin position="396"/>
        <end position="419"/>
    </location>
</feature>
<gene>
    <name evidence="3" type="ORF">H8K47_10815</name>
</gene>